<comment type="similarity">
    <text evidence="2 6">Belongs to the UPF0677 family.</text>
</comment>
<evidence type="ECO:0000256" key="6">
    <source>
        <dbReference type="RuleBase" id="RU362030"/>
    </source>
</evidence>
<dbReference type="NCBIfam" id="TIGR00027">
    <property type="entry name" value="mthyl_TIGR00027"/>
    <property type="match status" value="1"/>
</dbReference>
<keyword evidence="3 6" id="KW-0489">Methyltransferase</keyword>
<accession>A0ABY8VUQ1</accession>
<dbReference type="EMBL" id="CP126981">
    <property type="protein sequence ID" value="WIM86519.1"/>
    <property type="molecule type" value="Genomic_DNA"/>
</dbReference>
<dbReference type="EC" id="2.1.1.-" evidence="6"/>
<evidence type="ECO:0000256" key="4">
    <source>
        <dbReference type="ARBA" id="ARBA00022679"/>
    </source>
</evidence>
<sequence length="310" mass="33865">MARTDNDSWKITESVGSTALGVCAARAAETDSESPLIRDPFARVFLDAAGPGMWSLTSDPTLSAALSELIPDVALHQRVMVDFMAVRTKWYDEIFLEAVSSGVRQVVILASGLDSRSWRLPWPDGTTIFELDQAQVLDFKKQTLENHGAQPAAQLVSVAVDLREDWPTALQRAGFDVSAPTMWSAEGLLRYLPAAAQDLLFERIDSLSAPGSWLATNGPSENAVNPDLLAIQRERSTRFRSAAAQVLGAEIPNVEDLWYPEERTDIAGWLTDHGWQASAIGMADLLARHGRDVPGEDALPPVVYTSARRP</sequence>
<evidence type="ECO:0000256" key="1">
    <source>
        <dbReference type="ARBA" id="ARBA00003907"/>
    </source>
</evidence>
<keyword evidence="5 6" id="KW-0949">S-adenosyl-L-methionine</keyword>
<dbReference type="RefSeq" id="WP_285185899.1">
    <property type="nucleotide sequence ID" value="NZ_CP126981.1"/>
</dbReference>
<dbReference type="PANTHER" id="PTHR43619:SF2">
    <property type="entry name" value="S-ADENOSYL-L-METHIONINE-DEPENDENT METHYLTRANSFERASES SUPERFAMILY PROTEIN"/>
    <property type="match status" value="1"/>
</dbReference>
<evidence type="ECO:0000256" key="2">
    <source>
        <dbReference type="ARBA" id="ARBA00008138"/>
    </source>
</evidence>
<evidence type="ECO:0000313" key="8">
    <source>
        <dbReference type="Proteomes" id="UP001236585"/>
    </source>
</evidence>
<reference evidence="7 8" key="1">
    <citation type="journal article" date="2023" name="Microbiol. Resour. Announc.">
        <title>Complete Genome Sequence of Mycobacterium wuenschmanii, a novel Nontuberculous Mycobacterium Isolated from a captive population of Amazon Milk Frogs.</title>
        <authorList>
            <person name="Hicks J."/>
            <person name="Zeineldin M."/>
            <person name="Ward H."/>
            <person name="Wuenschmann A."/>
            <person name="Camp P."/>
            <person name="Farrell D."/>
            <person name="Lehman K."/>
            <person name="Thacker T."/>
            <person name="Cuthbert E."/>
        </authorList>
    </citation>
    <scope>NUCLEOTIDE SEQUENCE [LARGE SCALE GENOMIC DNA]</scope>
    <source>
        <strain evidence="7 8">Wuenschmanii</strain>
    </source>
</reference>
<keyword evidence="8" id="KW-1185">Reference proteome</keyword>
<protein>
    <recommendedName>
        <fullName evidence="6">S-adenosyl-L-methionine-dependent methyltransferase</fullName>
        <ecNumber evidence="6">2.1.1.-</ecNumber>
    </recommendedName>
</protein>
<keyword evidence="4" id="KW-0808">Transferase</keyword>
<dbReference type="Proteomes" id="UP001236585">
    <property type="component" value="Chromosome"/>
</dbReference>
<dbReference type="SUPFAM" id="SSF53335">
    <property type="entry name" value="S-adenosyl-L-methionine-dependent methyltransferases"/>
    <property type="match status" value="1"/>
</dbReference>
<dbReference type="InterPro" id="IPR029063">
    <property type="entry name" value="SAM-dependent_MTases_sf"/>
</dbReference>
<dbReference type="GO" id="GO:0032259">
    <property type="term" value="P:methylation"/>
    <property type="evidence" value="ECO:0007669"/>
    <property type="project" value="UniProtKB-KW"/>
</dbReference>
<proteinExistence type="inferred from homology"/>
<dbReference type="PANTHER" id="PTHR43619">
    <property type="entry name" value="S-ADENOSYL-L-METHIONINE-DEPENDENT METHYLTRANSFERASE YKTD-RELATED"/>
    <property type="match status" value="1"/>
</dbReference>
<comment type="function">
    <text evidence="1 6">Exhibits S-adenosyl-L-methionine-dependent methyltransferase activity.</text>
</comment>
<dbReference type="Gene3D" id="3.40.50.150">
    <property type="entry name" value="Vaccinia Virus protein VP39"/>
    <property type="match status" value="1"/>
</dbReference>
<gene>
    <name evidence="7" type="ORF">PT015_16670</name>
</gene>
<dbReference type="GO" id="GO:0008168">
    <property type="term" value="F:methyltransferase activity"/>
    <property type="evidence" value="ECO:0007669"/>
    <property type="project" value="UniProtKB-KW"/>
</dbReference>
<evidence type="ECO:0000256" key="5">
    <source>
        <dbReference type="ARBA" id="ARBA00022691"/>
    </source>
</evidence>
<name>A0ABY8VUQ1_9MYCO</name>
<organism evidence="7 8">
    <name type="scientific">Candidatus Mycobacterium wuenschmannii</name>
    <dbReference type="NCBI Taxonomy" id="3027808"/>
    <lineage>
        <taxon>Bacteria</taxon>
        <taxon>Bacillati</taxon>
        <taxon>Actinomycetota</taxon>
        <taxon>Actinomycetes</taxon>
        <taxon>Mycobacteriales</taxon>
        <taxon>Mycobacteriaceae</taxon>
        <taxon>Mycobacterium</taxon>
    </lineage>
</organism>
<dbReference type="InterPro" id="IPR011610">
    <property type="entry name" value="SAM_mthyl_Trfase_ML2640-like"/>
</dbReference>
<evidence type="ECO:0000313" key="7">
    <source>
        <dbReference type="EMBL" id="WIM86519.1"/>
    </source>
</evidence>
<dbReference type="Pfam" id="PF04072">
    <property type="entry name" value="LCM"/>
    <property type="match status" value="1"/>
</dbReference>
<evidence type="ECO:0000256" key="3">
    <source>
        <dbReference type="ARBA" id="ARBA00022603"/>
    </source>
</evidence>
<dbReference type="InterPro" id="IPR007213">
    <property type="entry name" value="Ppm1/Ppm2/Tcmp"/>
</dbReference>